<keyword evidence="5" id="KW-1185">Reference proteome</keyword>
<dbReference type="Gene3D" id="3.90.79.10">
    <property type="entry name" value="Nucleoside Triphosphate Pyrophosphohydrolase"/>
    <property type="match status" value="1"/>
</dbReference>
<dbReference type="SUPFAM" id="SSF55811">
    <property type="entry name" value="Nudix"/>
    <property type="match status" value="1"/>
</dbReference>
<name>A0A9W9CGN7_9PLEO</name>
<dbReference type="InterPro" id="IPR020084">
    <property type="entry name" value="NUDIX_hydrolase_CS"/>
</dbReference>
<dbReference type="PROSITE" id="PS00893">
    <property type="entry name" value="NUDIX_BOX"/>
    <property type="match status" value="1"/>
</dbReference>
<dbReference type="PROSITE" id="PS51462">
    <property type="entry name" value="NUDIX"/>
    <property type="match status" value="1"/>
</dbReference>
<feature type="domain" description="Nudix hydrolase" evidence="3">
    <location>
        <begin position="25"/>
        <end position="177"/>
    </location>
</feature>
<dbReference type="GO" id="GO:0016787">
    <property type="term" value="F:hydrolase activity"/>
    <property type="evidence" value="ECO:0007669"/>
    <property type="project" value="UniProtKB-KW"/>
</dbReference>
<dbReference type="AlphaFoldDB" id="A0A9W9CGN7"/>
<dbReference type="CDD" id="cd02883">
    <property type="entry name" value="NUDIX_Hydrolase"/>
    <property type="match status" value="1"/>
</dbReference>
<dbReference type="Proteomes" id="UP001140513">
    <property type="component" value="Unassembled WGS sequence"/>
</dbReference>
<evidence type="ECO:0000259" key="3">
    <source>
        <dbReference type="PROSITE" id="PS51462"/>
    </source>
</evidence>
<comment type="caution">
    <text evidence="4">The sequence shown here is derived from an EMBL/GenBank/DDBJ whole genome shotgun (WGS) entry which is preliminary data.</text>
</comment>
<evidence type="ECO:0000256" key="1">
    <source>
        <dbReference type="ARBA" id="ARBA00022801"/>
    </source>
</evidence>
<dbReference type="Pfam" id="PF00293">
    <property type="entry name" value="NUDIX"/>
    <property type="match status" value="1"/>
</dbReference>
<dbReference type="GeneID" id="80904972"/>
<keyword evidence="1" id="KW-0378">Hydrolase</keyword>
<sequence length="264" mass="29641">MSPSSTQKRAPQSTAPTFANHASEDFVQGAGVAIFHIASERVVVCSAVDRRVGKYYFLPKGRRDAGEDTRAGAEREGFEESGYRNRVLPLPTKHHQPQAHPRVSAPPMTAEPIWIQLMPLARNTKQYLLYWYIAETLPPDVEPLLETQPNEPYKQPPAYPANLTLKERVAMEPEGHEPIHHEGTGVDEEEQEYESQLVSVEEAMSLLGGTDSVMADVVRRGWEMIKERSRMEQEGRGATLCEADTHSPEQLAEAKRDTTLRNLN</sequence>
<gene>
    <name evidence="4" type="ORF">N0V89_001442</name>
</gene>
<organism evidence="4 5">
    <name type="scientific">Didymosphaeria variabile</name>
    <dbReference type="NCBI Taxonomy" id="1932322"/>
    <lineage>
        <taxon>Eukaryota</taxon>
        <taxon>Fungi</taxon>
        <taxon>Dikarya</taxon>
        <taxon>Ascomycota</taxon>
        <taxon>Pezizomycotina</taxon>
        <taxon>Dothideomycetes</taxon>
        <taxon>Pleosporomycetidae</taxon>
        <taxon>Pleosporales</taxon>
        <taxon>Massarineae</taxon>
        <taxon>Didymosphaeriaceae</taxon>
        <taxon>Didymosphaeria</taxon>
    </lineage>
</organism>
<evidence type="ECO:0000256" key="2">
    <source>
        <dbReference type="SAM" id="MobiDB-lite"/>
    </source>
</evidence>
<reference evidence="4" key="1">
    <citation type="submission" date="2022-10" db="EMBL/GenBank/DDBJ databases">
        <title>Tapping the CABI collections for fungal endophytes: first genome assemblies for Collariella, Neodidymelliopsis, Ascochyta clinopodiicola, Didymella pomorum, Didymosphaeria variabile, Neocosmospora piperis and Neocucurbitaria cava.</title>
        <authorList>
            <person name="Hill R."/>
        </authorList>
    </citation>
    <scope>NUCLEOTIDE SEQUENCE</scope>
    <source>
        <strain evidence="4">IMI 356815</strain>
    </source>
</reference>
<dbReference type="OrthoDB" id="10259236at2759"/>
<feature type="region of interest" description="Disordered" evidence="2">
    <location>
        <begin position="229"/>
        <end position="264"/>
    </location>
</feature>
<feature type="compositionally biased region" description="Basic and acidic residues" evidence="2">
    <location>
        <begin position="243"/>
        <end position="264"/>
    </location>
</feature>
<dbReference type="InterPro" id="IPR000086">
    <property type="entry name" value="NUDIX_hydrolase_dom"/>
</dbReference>
<accession>A0A9W9CGN7</accession>
<evidence type="ECO:0000313" key="5">
    <source>
        <dbReference type="Proteomes" id="UP001140513"/>
    </source>
</evidence>
<dbReference type="InterPro" id="IPR015797">
    <property type="entry name" value="NUDIX_hydrolase-like_dom_sf"/>
</dbReference>
<protein>
    <recommendedName>
        <fullName evidence="3">Nudix hydrolase domain-containing protein</fullName>
    </recommendedName>
</protein>
<dbReference type="EMBL" id="JAPEUX010000001">
    <property type="protein sequence ID" value="KAJ4360874.1"/>
    <property type="molecule type" value="Genomic_DNA"/>
</dbReference>
<dbReference type="RefSeq" id="XP_056077076.1">
    <property type="nucleotide sequence ID" value="XM_056210254.1"/>
</dbReference>
<evidence type="ECO:0000313" key="4">
    <source>
        <dbReference type="EMBL" id="KAJ4360874.1"/>
    </source>
</evidence>
<proteinExistence type="predicted"/>